<evidence type="ECO:0008006" key="3">
    <source>
        <dbReference type="Google" id="ProtNLM"/>
    </source>
</evidence>
<proteinExistence type="predicted"/>
<evidence type="ECO:0000313" key="2">
    <source>
        <dbReference type="Proteomes" id="UP000009284"/>
    </source>
</evidence>
<dbReference type="AlphaFoldDB" id="G4QA26"/>
<protein>
    <recommendedName>
        <fullName evidence="3">SAM-dependent methyltransferase</fullName>
    </recommendedName>
</protein>
<dbReference type="HOGENOM" id="CLU_1354052_0_0_4"/>
<reference key="1">
    <citation type="submission" date="2011-09" db="EMBL/GenBank/DDBJ databases">
        <title>Genomic characterization of the Taylorella genus.</title>
        <authorList>
            <person name="Hebert L."/>
            <person name="Moumen B."/>
            <person name="Pons N."/>
            <person name="Duquesne F."/>
            <person name="Breuil M.-F."/>
            <person name="Goux D."/>
            <person name="Batto J.-M."/>
            <person name="Renault P."/>
            <person name="Laugier C."/>
            <person name="Petry S."/>
        </authorList>
    </citation>
    <scope>NUCLEOTIDE SEQUENCE</scope>
    <source>
        <strain>MCE3</strain>
    </source>
</reference>
<sequence length="207" mass="23089">MDNLTNSFSNWLFNEGASLIKWELSAIEGLLTNTFGYQSIQIGLPKHNYLTNARTQNKAIISFEDLNKFSEADLIILPHTLELLDYPKDTLKLISAHLNPHGLIVILGLKTNPLSKISKKMRACPLPKKRKLSAQQIKIWSAEFEFESKEITNQTKKGVMFSRIFIPSYALVLKRSSLAGAAVGLAFSKTSSIKNGVPVLSKENNNV</sequence>
<dbReference type="OrthoDB" id="6191410at2"/>
<dbReference type="Proteomes" id="UP000009284">
    <property type="component" value="Chromosome"/>
</dbReference>
<dbReference type="InterPro" id="IPR029063">
    <property type="entry name" value="SAM-dependent_MTases_sf"/>
</dbReference>
<dbReference type="Gene3D" id="3.40.50.150">
    <property type="entry name" value="Vaccinia Virus protein VP39"/>
    <property type="match status" value="1"/>
</dbReference>
<name>G4QA26_TAYAM</name>
<organism evidence="1 2">
    <name type="scientific">Taylorella asinigenitalis (strain MCE3)</name>
    <dbReference type="NCBI Taxonomy" id="1008459"/>
    <lineage>
        <taxon>Bacteria</taxon>
        <taxon>Pseudomonadati</taxon>
        <taxon>Pseudomonadota</taxon>
        <taxon>Betaproteobacteria</taxon>
        <taxon>Burkholderiales</taxon>
        <taxon>Alcaligenaceae</taxon>
        <taxon>Taylorella</taxon>
    </lineage>
</organism>
<reference evidence="1 2" key="2">
    <citation type="journal article" date="2012" name="PLoS ONE">
        <title>Genomic characterization of the taylorella genus.</title>
        <authorList>
            <person name="Hebert L."/>
            <person name="Moumen B."/>
            <person name="Pons N."/>
            <person name="Duquesne F."/>
            <person name="Breuil M.F."/>
            <person name="Goux D."/>
            <person name="Batto J.M."/>
            <person name="Laugier C."/>
            <person name="Renault P."/>
            <person name="Petry S."/>
        </authorList>
    </citation>
    <scope>NUCLEOTIDE SEQUENCE [LARGE SCALE GENOMIC DNA]</scope>
    <source>
        <strain evidence="1 2">MCE3</strain>
    </source>
</reference>
<accession>G4QA26</accession>
<dbReference type="SUPFAM" id="SSF53335">
    <property type="entry name" value="S-adenosyl-L-methionine-dependent methyltransferases"/>
    <property type="match status" value="1"/>
</dbReference>
<dbReference type="STRING" id="1008459.TASI_1358"/>
<dbReference type="eggNOG" id="COG2226">
    <property type="taxonomic scope" value="Bacteria"/>
</dbReference>
<keyword evidence="2" id="KW-1185">Reference proteome</keyword>
<evidence type="ECO:0000313" key="1">
    <source>
        <dbReference type="EMBL" id="AEP37099.1"/>
    </source>
</evidence>
<gene>
    <name evidence="1" type="ordered locus">TASI_1358</name>
</gene>
<dbReference type="EMBL" id="CP003059">
    <property type="protein sequence ID" value="AEP37099.1"/>
    <property type="molecule type" value="Genomic_DNA"/>
</dbReference>
<dbReference type="KEGG" id="tas:TASI_1358"/>
<dbReference type="RefSeq" id="WP_014111993.1">
    <property type="nucleotide sequence ID" value="NC_016043.1"/>
</dbReference>